<name>A0A1H5WG43_9SPHI</name>
<proteinExistence type="inferred from homology"/>
<dbReference type="Pfam" id="PF07980">
    <property type="entry name" value="SusD_RagB"/>
    <property type="match status" value="1"/>
</dbReference>
<dbReference type="Gene3D" id="1.25.40.390">
    <property type="match status" value="2"/>
</dbReference>
<evidence type="ECO:0000256" key="1">
    <source>
        <dbReference type="ARBA" id="ARBA00004442"/>
    </source>
</evidence>
<keyword evidence="9" id="KW-1185">Reference proteome</keyword>
<sequence>MKSKILSPLCILSVILCMGCKKFLDVLPDTATVNPSTVADFEEMINHEDLSKCSFYMADLMSDDAYFEKNIEKDYYANAYFWRDNIWTAGEDDKTYNKAYEIILQLNIILSKLPTITVNNPSEESTRSVLLAQAKIHRAWFYLQLANVYGTDYTAGSVDKNPAVPLVLDPGHTEKKGRATVKEVYTQILKDLNDAVATAELPEMGKSVIHPGRASALGLLARTYLYMGDYANAEKNATAALAIRDTLLNFKEIKYYPLSLLDQAESPEVYLAKSGEDVDYYVVHRKAIDADPMFLATFSWDDLRKERAFGYGKTFVHRSGKMTFNYSIGVTEMLFIQAECLARKNQTAAALNILNRIQRARMEGPSDLTATNEEILSLVFAERRKELFFHGGLRLFDQKRMNRDPKLRKTIKRVLYDDWSDEVVEEYATLEPNSPRYLMQIAPKIIAINPLIVPNPR</sequence>
<dbReference type="InterPro" id="IPR033985">
    <property type="entry name" value="SusD-like_N"/>
</dbReference>
<accession>A0A1H5WG43</accession>
<keyword evidence="5" id="KW-0998">Cell outer membrane</keyword>
<dbReference type="GO" id="GO:0009279">
    <property type="term" value="C:cell outer membrane"/>
    <property type="evidence" value="ECO:0007669"/>
    <property type="project" value="UniProtKB-SubCell"/>
</dbReference>
<evidence type="ECO:0000313" key="8">
    <source>
        <dbReference type="EMBL" id="SEF98589.1"/>
    </source>
</evidence>
<evidence type="ECO:0000259" key="7">
    <source>
        <dbReference type="Pfam" id="PF14322"/>
    </source>
</evidence>
<organism evidence="8 9">
    <name type="scientific">Sphingobacterium lactis</name>
    <dbReference type="NCBI Taxonomy" id="797291"/>
    <lineage>
        <taxon>Bacteria</taxon>
        <taxon>Pseudomonadati</taxon>
        <taxon>Bacteroidota</taxon>
        <taxon>Sphingobacteriia</taxon>
        <taxon>Sphingobacteriales</taxon>
        <taxon>Sphingobacteriaceae</taxon>
        <taxon>Sphingobacterium</taxon>
    </lineage>
</organism>
<feature type="domain" description="RagB/SusD" evidence="6">
    <location>
        <begin position="330"/>
        <end position="456"/>
    </location>
</feature>
<reference evidence="9" key="1">
    <citation type="submission" date="2016-10" db="EMBL/GenBank/DDBJ databases">
        <authorList>
            <person name="Varghese N."/>
            <person name="Submissions S."/>
        </authorList>
    </citation>
    <scope>NUCLEOTIDE SEQUENCE [LARGE SCALE GENOMIC DNA]</scope>
    <source>
        <strain evidence="9">DSM 22361</strain>
    </source>
</reference>
<comment type="subcellular location">
    <subcellularLocation>
        <location evidence="1">Cell outer membrane</location>
    </subcellularLocation>
</comment>
<dbReference type="SUPFAM" id="SSF48452">
    <property type="entry name" value="TPR-like"/>
    <property type="match status" value="1"/>
</dbReference>
<dbReference type="AlphaFoldDB" id="A0A1H5WG43"/>
<dbReference type="Proteomes" id="UP000236731">
    <property type="component" value="Unassembled WGS sequence"/>
</dbReference>
<dbReference type="EMBL" id="FNUT01000004">
    <property type="protein sequence ID" value="SEF98589.1"/>
    <property type="molecule type" value="Genomic_DNA"/>
</dbReference>
<evidence type="ECO:0000313" key="9">
    <source>
        <dbReference type="Proteomes" id="UP000236731"/>
    </source>
</evidence>
<protein>
    <submittedName>
        <fullName evidence="8">SusD family protein</fullName>
    </submittedName>
</protein>
<comment type="similarity">
    <text evidence="2">Belongs to the SusD family.</text>
</comment>
<evidence type="ECO:0000259" key="6">
    <source>
        <dbReference type="Pfam" id="PF07980"/>
    </source>
</evidence>
<dbReference type="InterPro" id="IPR011990">
    <property type="entry name" value="TPR-like_helical_dom_sf"/>
</dbReference>
<evidence type="ECO:0000256" key="2">
    <source>
        <dbReference type="ARBA" id="ARBA00006275"/>
    </source>
</evidence>
<gene>
    <name evidence="8" type="ORF">SAMN05421877_10445</name>
</gene>
<evidence type="ECO:0000256" key="4">
    <source>
        <dbReference type="ARBA" id="ARBA00023136"/>
    </source>
</evidence>
<dbReference type="Pfam" id="PF14322">
    <property type="entry name" value="SusD-like_3"/>
    <property type="match status" value="1"/>
</dbReference>
<keyword evidence="4" id="KW-0472">Membrane</keyword>
<keyword evidence="3" id="KW-0732">Signal</keyword>
<dbReference type="OrthoDB" id="629561at2"/>
<evidence type="ECO:0000256" key="5">
    <source>
        <dbReference type="ARBA" id="ARBA00023237"/>
    </source>
</evidence>
<evidence type="ECO:0000256" key="3">
    <source>
        <dbReference type="ARBA" id="ARBA00022729"/>
    </source>
</evidence>
<feature type="domain" description="SusD-like N-terminal" evidence="7">
    <location>
        <begin position="22"/>
        <end position="225"/>
    </location>
</feature>
<dbReference type="RefSeq" id="WP_103905709.1">
    <property type="nucleotide sequence ID" value="NZ_FNUT01000004.1"/>
</dbReference>
<dbReference type="InterPro" id="IPR012944">
    <property type="entry name" value="SusD_RagB_dom"/>
</dbReference>